<accession>A0ABP7J2L8</accession>
<dbReference type="Proteomes" id="UP001500888">
    <property type="component" value="Unassembled WGS sequence"/>
</dbReference>
<organism evidence="1 2">
    <name type="scientific">Sphaerisporangium flaviroseum</name>
    <dbReference type="NCBI Taxonomy" id="509199"/>
    <lineage>
        <taxon>Bacteria</taxon>
        <taxon>Bacillati</taxon>
        <taxon>Actinomycetota</taxon>
        <taxon>Actinomycetes</taxon>
        <taxon>Streptosporangiales</taxon>
        <taxon>Streptosporangiaceae</taxon>
        <taxon>Sphaerisporangium</taxon>
    </lineage>
</organism>
<evidence type="ECO:0000313" key="1">
    <source>
        <dbReference type="EMBL" id="GAA3832681.1"/>
    </source>
</evidence>
<proteinExistence type="predicted"/>
<reference evidence="2" key="1">
    <citation type="journal article" date="2019" name="Int. J. Syst. Evol. Microbiol.">
        <title>The Global Catalogue of Microorganisms (GCM) 10K type strain sequencing project: providing services to taxonomists for standard genome sequencing and annotation.</title>
        <authorList>
            <consortium name="The Broad Institute Genomics Platform"/>
            <consortium name="The Broad Institute Genome Sequencing Center for Infectious Disease"/>
            <person name="Wu L."/>
            <person name="Ma J."/>
        </authorList>
    </citation>
    <scope>NUCLEOTIDE SEQUENCE [LARGE SCALE GENOMIC DNA]</scope>
    <source>
        <strain evidence="2">JCM 16908</strain>
    </source>
</reference>
<gene>
    <name evidence="1" type="ORF">GCM10022226_62460</name>
</gene>
<sequence>MAALGLEFGGAVRPGTPGPAWRHQHLASLGRYVSLGEETSAYITAEHDPAARRRSD</sequence>
<name>A0ABP7J2L8_9ACTN</name>
<comment type="caution">
    <text evidence="1">The sequence shown here is derived from an EMBL/GenBank/DDBJ whole genome shotgun (WGS) entry which is preliminary data.</text>
</comment>
<evidence type="ECO:0000313" key="2">
    <source>
        <dbReference type="Proteomes" id="UP001500888"/>
    </source>
</evidence>
<dbReference type="EMBL" id="BAAAZR010000031">
    <property type="protein sequence ID" value="GAA3832681.1"/>
    <property type="molecule type" value="Genomic_DNA"/>
</dbReference>
<protein>
    <submittedName>
        <fullName evidence="1">Uncharacterized protein</fullName>
    </submittedName>
</protein>
<keyword evidence="2" id="KW-1185">Reference proteome</keyword>